<dbReference type="OrthoDB" id="9782387at2"/>
<dbReference type="NCBIfam" id="TIGR04269">
    <property type="entry name" value="SAM_SPASM_FxsB"/>
    <property type="match status" value="1"/>
</dbReference>
<evidence type="ECO:0000256" key="4">
    <source>
        <dbReference type="ARBA" id="ARBA00023014"/>
    </source>
</evidence>
<dbReference type="SFLD" id="SFLDG01386">
    <property type="entry name" value="main_SPASM_domain-containing"/>
    <property type="match status" value="1"/>
</dbReference>
<evidence type="ECO:0000256" key="2">
    <source>
        <dbReference type="ARBA" id="ARBA00022723"/>
    </source>
</evidence>
<dbReference type="SFLD" id="SFLDS00029">
    <property type="entry name" value="Radical_SAM"/>
    <property type="match status" value="1"/>
</dbReference>
<dbReference type="SFLD" id="SFLDG01072">
    <property type="entry name" value="dehydrogenase_like"/>
    <property type="match status" value="1"/>
</dbReference>
<dbReference type="InterPro" id="IPR013785">
    <property type="entry name" value="Aldolase_TIM"/>
</dbReference>
<dbReference type="InterPro" id="IPR058240">
    <property type="entry name" value="rSAM_sf"/>
</dbReference>
<keyword evidence="3" id="KW-0408">Iron</keyword>
<dbReference type="GO" id="GO:0016491">
    <property type="term" value="F:oxidoreductase activity"/>
    <property type="evidence" value="ECO:0007669"/>
    <property type="project" value="InterPro"/>
</dbReference>
<dbReference type="PANTHER" id="PTHR43273">
    <property type="entry name" value="ANAEROBIC SULFATASE-MATURATING ENZYME HOMOLOG ASLB-RELATED"/>
    <property type="match status" value="1"/>
</dbReference>
<dbReference type="Proteomes" id="UP000468735">
    <property type="component" value="Unassembled WGS sequence"/>
</dbReference>
<accession>A0A6H9Z0S8</accession>
<keyword evidence="2" id="KW-0479">Metal-binding</keyword>
<keyword evidence="7" id="KW-1185">Reference proteome</keyword>
<dbReference type="AlphaFoldDB" id="A0A6H9Z0S8"/>
<dbReference type="Pfam" id="PF04055">
    <property type="entry name" value="Radical_SAM"/>
    <property type="match status" value="1"/>
</dbReference>
<evidence type="ECO:0000256" key="3">
    <source>
        <dbReference type="ARBA" id="ARBA00023004"/>
    </source>
</evidence>
<dbReference type="InterPro" id="IPR026335">
    <property type="entry name" value="rSAM_SPASM_FxsB"/>
</dbReference>
<keyword evidence="1" id="KW-0949">S-adenosyl-L-methionine</keyword>
<dbReference type="GO" id="GO:0046872">
    <property type="term" value="F:metal ion binding"/>
    <property type="evidence" value="ECO:0007669"/>
    <property type="project" value="UniProtKB-KW"/>
</dbReference>
<evidence type="ECO:0000259" key="5">
    <source>
        <dbReference type="PROSITE" id="PS51918"/>
    </source>
</evidence>
<comment type="caution">
    <text evidence="6">The sequence shown here is derived from an EMBL/GenBank/DDBJ whole genome shotgun (WGS) entry which is preliminary data.</text>
</comment>
<feature type="domain" description="Radical SAM core" evidence="5">
    <location>
        <begin position="26"/>
        <end position="277"/>
    </location>
</feature>
<gene>
    <name evidence="6" type="ORF">F8566_03715</name>
</gene>
<reference evidence="6 7" key="1">
    <citation type="submission" date="2019-09" db="EMBL/GenBank/DDBJ databases">
        <title>Actinomadura physcomitrii sp. nov., a novel actinomycete isolated from moss [Physcomitrium sphaericum (Ludw) Fuernr].</title>
        <authorList>
            <person name="Zhuang X."/>
            <person name="Liu C."/>
        </authorList>
    </citation>
    <scope>NUCLEOTIDE SEQUENCE [LARGE SCALE GENOMIC DNA]</scope>
    <source>
        <strain evidence="6 7">HMC1</strain>
    </source>
</reference>
<dbReference type="EMBL" id="WBMT01000002">
    <property type="protein sequence ID" value="KAB2351375.1"/>
    <property type="molecule type" value="Genomic_DNA"/>
</dbReference>
<dbReference type="InterPro" id="IPR007197">
    <property type="entry name" value="rSAM"/>
</dbReference>
<dbReference type="InterPro" id="IPR023867">
    <property type="entry name" value="Sulphatase_maturase_rSAM"/>
</dbReference>
<dbReference type="RefSeq" id="WP_151558050.1">
    <property type="nucleotide sequence ID" value="NZ_WBMT01000002.1"/>
</dbReference>
<organism evidence="6 7">
    <name type="scientific">Actinomadura rudentiformis</name>
    <dbReference type="NCBI Taxonomy" id="359158"/>
    <lineage>
        <taxon>Bacteria</taxon>
        <taxon>Bacillati</taxon>
        <taxon>Actinomycetota</taxon>
        <taxon>Actinomycetes</taxon>
        <taxon>Streptosporangiales</taxon>
        <taxon>Thermomonosporaceae</taxon>
        <taxon>Actinomadura</taxon>
    </lineage>
</organism>
<dbReference type="PANTHER" id="PTHR43273:SF8">
    <property type="entry name" value="RADICAL SAM DOMAIN PROTEIN"/>
    <property type="match status" value="1"/>
</dbReference>
<dbReference type="Gene3D" id="3.20.20.70">
    <property type="entry name" value="Aldolase class I"/>
    <property type="match status" value="1"/>
</dbReference>
<sequence length="401" mass="43840">MAGRTDGLEWPETLDVDALRAAGWRPVPFQQFILKVHSRCNLGCDYCYMYEMADQGWRSRPRRMSPAIVDRAAARIADHVHTHGLTGIELMLHGGEPLLAGPQLIRQAVTAVRAAVGDSVTVRAIVQTNGVLIDDGFIRLFDELGVSVGVSLDGDAEGHDRHRRHGDGRGSHAEVRAGLERLSAYPHLLAGLLSTIDLRNDPRTTYEALISFGPPAVDFLLPHGNWETPPPFLEVSGLSTPYGDWLIAVFDRWYDAPVRETRVRLFGEIIRMLLGGASQTEAVGLSPSALVVVETDGGIEQVDSLKSAYEGAAGTGLHILRDDFDAALELPSMAARQLGEQALSGQCRACTVRRVCGGGMYAHRYRSGSGFLNPSVYCRDLFRLIAHIHGRVTDDLTEGRR</sequence>
<dbReference type="PROSITE" id="PS51918">
    <property type="entry name" value="RADICAL_SAM"/>
    <property type="match status" value="1"/>
</dbReference>
<dbReference type="SFLD" id="SFLDG01067">
    <property type="entry name" value="SPASM/twitch_domain_containing"/>
    <property type="match status" value="1"/>
</dbReference>
<dbReference type="SUPFAM" id="SSF102114">
    <property type="entry name" value="Radical SAM enzymes"/>
    <property type="match status" value="1"/>
</dbReference>
<protein>
    <submittedName>
        <fullName evidence="6">FxsB family radical SAM/SPASM domain protein</fullName>
    </submittedName>
</protein>
<dbReference type="GO" id="GO:0051536">
    <property type="term" value="F:iron-sulfur cluster binding"/>
    <property type="evidence" value="ECO:0007669"/>
    <property type="project" value="UniProtKB-KW"/>
</dbReference>
<evidence type="ECO:0000313" key="6">
    <source>
        <dbReference type="EMBL" id="KAB2351375.1"/>
    </source>
</evidence>
<evidence type="ECO:0000313" key="7">
    <source>
        <dbReference type="Proteomes" id="UP000468735"/>
    </source>
</evidence>
<name>A0A6H9Z0S8_9ACTN</name>
<evidence type="ECO:0000256" key="1">
    <source>
        <dbReference type="ARBA" id="ARBA00022691"/>
    </source>
</evidence>
<keyword evidence="4" id="KW-0411">Iron-sulfur</keyword>
<proteinExistence type="predicted"/>
<dbReference type="CDD" id="cd01335">
    <property type="entry name" value="Radical_SAM"/>
    <property type="match status" value="1"/>
</dbReference>